<feature type="domain" description="RanBP2-type" evidence="9">
    <location>
        <begin position="854"/>
        <end position="884"/>
    </location>
</feature>
<feature type="domain" description="Protein kinase" evidence="8">
    <location>
        <begin position="245"/>
        <end position="505"/>
    </location>
</feature>
<dbReference type="InterPro" id="IPR001876">
    <property type="entry name" value="Znf_RanBP2"/>
</dbReference>
<evidence type="ECO:0000259" key="9">
    <source>
        <dbReference type="PROSITE" id="PS50199"/>
    </source>
</evidence>
<dbReference type="SMART" id="SM00220">
    <property type="entry name" value="S_TKc"/>
    <property type="match status" value="1"/>
</dbReference>
<proteinExistence type="predicted"/>
<dbReference type="FunFam" id="1.10.510.10:FF:000571">
    <property type="entry name" value="Maternal embryonic leucine zipper kinase"/>
    <property type="match status" value="1"/>
</dbReference>
<keyword evidence="5" id="KW-0067">ATP-binding</keyword>
<keyword evidence="4" id="KW-0862">Zinc</keyword>
<dbReference type="Proteomes" id="UP000011713">
    <property type="component" value="Unassembled WGS sequence"/>
</dbReference>
<feature type="domain" description="RanBP2-type" evidence="9">
    <location>
        <begin position="893"/>
        <end position="922"/>
    </location>
</feature>
<dbReference type="PROSITE" id="PS01358">
    <property type="entry name" value="ZF_RANBP2_1"/>
    <property type="match status" value="3"/>
</dbReference>
<evidence type="ECO:0000256" key="3">
    <source>
        <dbReference type="ARBA" id="ARBA00022771"/>
    </source>
</evidence>
<dbReference type="SMART" id="SM00547">
    <property type="entry name" value="ZnF_RBZ"/>
    <property type="match status" value="5"/>
</dbReference>
<dbReference type="InParanoid" id="M4BJY9"/>
<dbReference type="SUPFAM" id="SSF90209">
    <property type="entry name" value="Ran binding protein zinc finger-like"/>
    <property type="match status" value="2"/>
</dbReference>
<evidence type="ECO:0000259" key="8">
    <source>
        <dbReference type="PROSITE" id="PS50011"/>
    </source>
</evidence>
<dbReference type="SUPFAM" id="SSF51735">
    <property type="entry name" value="NAD(P)-binding Rossmann-fold domains"/>
    <property type="match status" value="1"/>
</dbReference>
<evidence type="ECO:0000313" key="10">
    <source>
        <dbReference type="EnsemblProtists" id="HpaP806721"/>
    </source>
</evidence>
<dbReference type="VEuPathDB" id="FungiDB:HpaG806721"/>
<dbReference type="STRING" id="559515.M4BJY9"/>
<dbReference type="InterPro" id="IPR036443">
    <property type="entry name" value="Znf_RanBP2_sf"/>
</dbReference>
<evidence type="ECO:0000256" key="7">
    <source>
        <dbReference type="SAM" id="MobiDB-lite"/>
    </source>
</evidence>
<feature type="region of interest" description="Disordered" evidence="7">
    <location>
        <begin position="784"/>
        <end position="805"/>
    </location>
</feature>
<dbReference type="HOGENOM" id="CLU_304305_0_0_1"/>
<feature type="domain" description="RanBP2-type" evidence="9">
    <location>
        <begin position="529"/>
        <end position="558"/>
    </location>
</feature>
<name>M4BJY9_HYAAE</name>
<dbReference type="Gene3D" id="1.10.510.10">
    <property type="entry name" value="Transferase(Phosphotransferase) domain 1"/>
    <property type="match status" value="1"/>
</dbReference>
<dbReference type="SUPFAM" id="SSF56112">
    <property type="entry name" value="Protein kinase-like (PK-like)"/>
    <property type="match status" value="1"/>
</dbReference>
<dbReference type="InterPro" id="IPR011009">
    <property type="entry name" value="Kinase-like_dom_sf"/>
</dbReference>
<evidence type="ECO:0000313" key="11">
    <source>
        <dbReference type="Proteomes" id="UP000011713"/>
    </source>
</evidence>
<dbReference type="GO" id="GO:0008270">
    <property type="term" value="F:zinc ion binding"/>
    <property type="evidence" value="ECO:0007669"/>
    <property type="project" value="UniProtKB-KW"/>
</dbReference>
<accession>M4BJY9</accession>
<dbReference type="EMBL" id="JH598337">
    <property type="status" value="NOT_ANNOTATED_CDS"/>
    <property type="molecule type" value="Genomic_DNA"/>
</dbReference>
<dbReference type="Pfam" id="PF00069">
    <property type="entry name" value="Pkinase"/>
    <property type="match status" value="1"/>
</dbReference>
<dbReference type="AlphaFoldDB" id="M4BJY9"/>
<feature type="domain" description="RanBP2-type" evidence="9">
    <location>
        <begin position="814"/>
        <end position="843"/>
    </location>
</feature>
<reference evidence="10" key="2">
    <citation type="submission" date="2015-06" db="UniProtKB">
        <authorList>
            <consortium name="EnsemblProtists"/>
        </authorList>
    </citation>
    <scope>IDENTIFICATION</scope>
    <source>
        <strain evidence="10">Emoy2</strain>
    </source>
</reference>
<evidence type="ECO:0000256" key="6">
    <source>
        <dbReference type="PROSITE-ProRule" id="PRU00322"/>
    </source>
</evidence>
<evidence type="ECO:0000256" key="4">
    <source>
        <dbReference type="ARBA" id="ARBA00022833"/>
    </source>
</evidence>
<dbReference type="Gene3D" id="2.30.30.380">
    <property type="entry name" value="Zn-finger domain of Sec23/24"/>
    <property type="match status" value="1"/>
</dbReference>
<organism evidence="10 11">
    <name type="scientific">Hyaloperonospora arabidopsidis (strain Emoy2)</name>
    <name type="common">Downy mildew agent</name>
    <name type="synonym">Peronospora arabidopsidis</name>
    <dbReference type="NCBI Taxonomy" id="559515"/>
    <lineage>
        <taxon>Eukaryota</taxon>
        <taxon>Sar</taxon>
        <taxon>Stramenopiles</taxon>
        <taxon>Oomycota</taxon>
        <taxon>Peronosporomycetes</taxon>
        <taxon>Peronosporales</taxon>
        <taxon>Peronosporaceae</taxon>
        <taxon>Hyaloperonospora</taxon>
    </lineage>
</organism>
<dbReference type="GO" id="GO:0004672">
    <property type="term" value="F:protein kinase activity"/>
    <property type="evidence" value="ECO:0007669"/>
    <property type="project" value="InterPro"/>
</dbReference>
<protein>
    <recommendedName>
        <fullName evidence="12">Protein kinase domain-containing protein</fullName>
    </recommendedName>
</protein>
<evidence type="ECO:0000256" key="5">
    <source>
        <dbReference type="ARBA" id="ARBA00022840"/>
    </source>
</evidence>
<dbReference type="GO" id="GO:0005524">
    <property type="term" value="F:ATP binding"/>
    <property type="evidence" value="ECO:0007669"/>
    <property type="project" value="UniProtKB-KW"/>
</dbReference>
<keyword evidence="11" id="KW-1185">Reference proteome</keyword>
<dbReference type="Gene3D" id="3.40.50.720">
    <property type="entry name" value="NAD(P)-binding Rossmann-like Domain"/>
    <property type="match status" value="1"/>
</dbReference>
<evidence type="ECO:0000256" key="2">
    <source>
        <dbReference type="ARBA" id="ARBA00022741"/>
    </source>
</evidence>
<evidence type="ECO:0000256" key="1">
    <source>
        <dbReference type="ARBA" id="ARBA00022723"/>
    </source>
</evidence>
<dbReference type="EnsemblProtists" id="HpaT806721">
    <property type="protein sequence ID" value="HpaP806721"/>
    <property type="gene ID" value="HpaG806721"/>
</dbReference>
<sequence length="980" mass="108399">MTVVSVGFIGSGRLAERVARNLIKHVAPQRKFCYNKQRLVSTLLASDPSEERRRVFTRLGFTTTDVNQDVLADCDLVFLGTDARKALAAQATNAHTLYVSLMGDLPALEVEGLLCPGAKVIRLMPQSDLEKQGVPKGVLPPRSWATVRGSHVSGRDLQQVMRLAGIDNCIEVDENSTSWCFSHLPHSEGQKGGRIYNFVSSMSDHAVALSKRAVHTLGGQRAHTKKYDEALSMVEASVADFNDTYELGRELVSGKFSSVSEVTHRETGQQFAVKVIPDDQLTVEGREMLIAEVGALNRLKHRHVIAHHGFYNEDGKFLLVLELCNYGSVRNLIDEHKVVPEQVAKRILKQTLTALDYCHSMGQVHRDVKAENVLLCANEDGLLTVKLADFGLSEELGLGNRRLLTMCGTPQYLSPEIVSGRRYGTPADIWSTGILAYMMLSGLVPFHEVRNDTELFKLISLGAIWYDQPQWDAVSPAAKDFVQSMLEVSVESRLTAAELLQHDWFTDIGYFSTHPIIAQVVQMARTRWQAEDWSCPLCTLLNAAQDARCVACDNERPLVQASQKSEYQQSTVGVATVSTVQDQVNRPARGVFFSSLPYNQGLRDTGSLWREELRLCVNRRCGKWTGKGSIDREMQKKRHETLETDMIEQYLDSTTVGSAVKPVEMVGDAMCDISLEAVRSIVETGDAVARQEEEEEEDLAVDEPCFDLLGSGAAIFAAPLTDNIVDDSCVADETKRREKREEIEAGDADDDVAVMSSVSQYPGFLPASKLVQVEGRGIDEKLSSAGLDLSSDSEEEKTASRKHLGQSNQVEDSWINKWKCKTCTNFNEESAVDCTICSCKRYEDAYHETETVVGSGLRWACDVCTNLNPPEVNDCLVCLSLRKTDDGALNGHSDRTWACVVCTTINDGSTIRCEVCDRLREEELKESAGKSGRECPVCTNINLLSDTRCEICNTCLSTGKLLCVRYVLCPIDINALVGTL</sequence>
<keyword evidence="1" id="KW-0479">Metal-binding</keyword>
<dbReference type="PROSITE" id="PS50011">
    <property type="entry name" value="PROTEIN_KINASE_DOM"/>
    <property type="match status" value="1"/>
</dbReference>
<keyword evidence="3 6" id="KW-0863">Zinc-finger</keyword>
<evidence type="ECO:0008006" key="12">
    <source>
        <dbReference type="Google" id="ProtNLM"/>
    </source>
</evidence>
<dbReference type="InterPro" id="IPR000719">
    <property type="entry name" value="Prot_kinase_dom"/>
</dbReference>
<dbReference type="InterPro" id="IPR036291">
    <property type="entry name" value="NAD(P)-bd_dom_sf"/>
</dbReference>
<dbReference type="PROSITE" id="PS50199">
    <property type="entry name" value="ZF_RANBP2_2"/>
    <property type="match status" value="4"/>
</dbReference>
<dbReference type="eggNOG" id="KOG0032">
    <property type="taxonomic scope" value="Eukaryota"/>
</dbReference>
<reference evidence="11" key="1">
    <citation type="journal article" date="2010" name="Science">
        <title>Signatures of adaptation to obligate biotrophy in the Hyaloperonospora arabidopsidis genome.</title>
        <authorList>
            <person name="Baxter L."/>
            <person name="Tripathy S."/>
            <person name="Ishaque N."/>
            <person name="Boot N."/>
            <person name="Cabral A."/>
            <person name="Kemen E."/>
            <person name="Thines M."/>
            <person name="Ah-Fong A."/>
            <person name="Anderson R."/>
            <person name="Badejoko W."/>
            <person name="Bittner-Eddy P."/>
            <person name="Boore J.L."/>
            <person name="Chibucos M.C."/>
            <person name="Coates M."/>
            <person name="Dehal P."/>
            <person name="Delehaunty K."/>
            <person name="Dong S."/>
            <person name="Downton P."/>
            <person name="Dumas B."/>
            <person name="Fabro G."/>
            <person name="Fronick C."/>
            <person name="Fuerstenberg S.I."/>
            <person name="Fulton L."/>
            <person name="Gaulin E."/>
            <person name="Govers F."/>
            <person name="Hughes L."/>
            <person name="Humphray S."/>
            <person name="Jiang R.H."/>
            <person name="Judelson H."/>
            <person name="Kamoun S."/>
            <person name="Kyung K."/>
            <person name="Meijer H."/>
            <person name="Minx P."/>
            <person name="Morris P."/>
            <person name="Nelson J."/>
            <person name="Phuntumart V."/>
            <person name="Qutob D."/>
            <person name="Rehmany A."/>
            <person name="Rougon-Cardoso A."/>
            <person name="Ryden P."/>
            <person name="Torto-Alalibo T."/>
            <person name="Studholme D."/>
            <person name="Wang Y."/>
            <person name="Win J."/>
            <person name="Wood J."/>
            <person name="Clifton S.W."/>
            <person name="Rogers J."/>
            <person name="Van den Ackerveken G."/>
            <person name="Jones J.D."/>
            <person name="McDowell J.M."/>
            <person name="Beynon J."/>
            <person name="Tyler B.M."/>
        </authorList>
    </citation>
    <scope>NUCLEOTIDE SEQUENCE [LARGE SCALE GENOMIC DNA]</scope>
    <source>
        <strain evidence="11">Emoy2</strain>
    </source>
</reference>
<keyword evidence="2" id="KW-0547">Nucleotide-binding</keyword>
<dbReference type="PANTHER" id="PTHR24347">
    <property type="entry name" value="SERINE/THREONINE-PROTEIN KINASE"/>
    <property type="match status" value="1"/>
</dbReference>
<dbReference type="Gene3D" id="3.30.200.20">
    <property type="entry name" value="Phosphorylase Kinase, domain 1"/>
    <property type="match status" value="1"/>
</dbReference>
<dbReference type="CDD" id="cd05117">
    <property type="entry name" value="STKc_CAMK"/>
    <property type="match status" value="1"/>
</dbReference>
<dbReference type="Pfam" id="PF00641">
    <property type="entry name" value="Zn_ribbon_RanBP"/>
    <property type="match status" value="2"/>
</dbReference>